<dbReference type="Gramene" id="OB06G35520.1">
    <property type="protein sequence ID" value="OB06G35520.1"/>
    <property type="gene ID" value="OB06G35520"/>
</dbReference>
<evidence type="ECO:0000259" key="1">
    <source>
        <dbReference type="Pfam" id="PF07762"/>
    </source>
</evidence>
<dbReference type="Pfam" id="PF07762">
    <property type="entry name" value="DUF1618"/>
    <property type="match status" value="1"/>
</dbReference>
<accession>J3MHQ8</accession>
<dbReference type="InterPro" id="IPR011676">
    <property type="entry name" value="DUF1618"/>
</dbReference>
<keyword evidence="3" id="KW-1185">Reference proteome</keyword>
<reference evidence="2" key="2">
    <citation type="submission" date="2013-04" db="UniProtKB">
        <authorList>
            <consortium name="EnsemblPlants"/>
        </authorList>
    </citation>
    <scope>IDENTIFICATION</scope>
</reference>
<name>J3MHQ8_ORYBR</name>
<protein>
    <recommendedName>
        <fullName evidence="1">DUF1618 domain-containing protein</fullName>
    </recommendedName>
</protein>
<dbReference type="HOGENOM" id="CLU_2444400_0_0_1"/>
<dbReference type="EnsemblPlants" id="OB06G35520.1">
    <property type="protein sequence ID" value="OB06G35520.1"/>
    <property type="gene ID" value="OB06G35520"/>
</dbReference>
<feature type="domain" description="DUF1618" evidence="1">
    <location>
        <begin position="9"/>
        <end position="67"/>
    </location>
</feature>
<dbReference type="AlphaFoldDB" id="J3MHQ8"/>
<evidence type="ECO:0000313" key="3">
    <source>
        <dbReference type="Proteomes" id="UP000006038"/>
    </source>
</evidence>
<organism evidence="2">
    <name type="scientific">Oryza brachyantha</name>
    <name type="common">malo sina</name>
    <dbReference type="NCBI Taxonomy" id="4533"/>
    <lineage>
        <taxon>Eukaryota</taxon>
        <taxon>Viridiplantae</taxon>
        <taxon>Streptophyta</taxon>
        <taxon>Embryophyta</taxon>
        <taxon>Tracheophyta</taxon>
        <taxon>Spermatophyta</taxon>
        <taxon>Magnoliopsida</taxon>
        <taxon>Liliopsida</taxon>
        <taxon>Poales</taxon>
        <taxon>Poaceae</taxon>
        <taxon>BOP clade</taxon>
        <taxon>Oryzoideae</taxon>
        <taxon>Oryzeae</taxon>
        <taxon>Oryzinae</taxon>
        <taxon>Oryza</taxon>
    </lineage>
</organism>
<proteinExistence type="predicted"/>
<evidence type="ECO:0000313" key="2">
    <source>
        <dbReference type="EnsemblPlants" id="OB06G35520.1"/>
    </source>
</evidence>
<sequence length="90" mass="10111">MAPRKLRDMMPLPWPAQGNRRRYLSGGESFVRDIIVSRHKGSIKYVEMEITVPSVSVVTTTTTTISSSSSEDKVSRQRFSIGYFGDNQAN</sequence>
<reference evidence="2" key="1">
    <citation type="journal article" date="2013" name="Nat. Commun.">
        <title>Whole-genome sequencing of Oryza brachyantha reveals mechanisms underlying Oryza genome evolution.</title>
        <authorList>
            <person name="Chen J."/>
            <person name="Huang Q."/>
            <person name="Gao D."/>
            <person name="Wang J."/>
            <person name="Lang Y."/>
            <person name="Liu T."/>
            <person name="Li B."/>
            <person name="Bai Z."/>
            <person name="Luis Goicoechea J."/>
            <person name="Liang C."/>
            <person name="Chen C."/>
            <person name="Zhang W."/>
            <person name="Sun S."/>
            <person name="Liao Y."/>
            <person name="Zhang X."/>
            <person name="Yang L."/>
            <person name="Song C."/>
            <person name="Wang M."/>
            <person name="Shi J."/>
            <person name="Liu G."/>
            <person name="Liu J."/>
            <person name="Zhou H."/>
            <person name="Zhou W."/>
            <person name="Yu Q."/>
            <person name="An N."/>
            <person name="Chen Y."/>
            <person name="Cai Q."/>
            <person name="Wang B."/>
            <person name="Liu B."/>
            <person name="Min J."/>
            <person name="Huang Y."/>
            <person name="Wu H."/>
            <person name="Li Z."/>
            <person name="Zhang Y."/>
            <person name="Yin Y."/>
            <person name="Song W."/>
            <person name="Jiang J."/>
            <person name="Jackson S.A."/>
            <person name="Wing R.A."/>
            <person name="Wang J."/>
            <person name="Chen M."/>
        </authorList>
    </citation>
    <scope>NUCLEOTIDE SEQUENCE [LARGE SCALE GENOMIC DNA]</scope>
    <source>
        <strain evidence="2">cv. IRGC 101232</strain>
    </source>
</reference>
<dbReference type="Proteomes" id="UP000006038">
    <property type="component" value="Chromosome 6"/>
</dbReference>